<dbReference type="GO" id="GO:0004065">
    <property type="term" value="F:arylsulfatase activity"/>
    <property type="evidence" value="ECO:0007669"/>
    <property type="project" value="TreeGrafter"/>
</dbReference>
<comment type="subcellular location">
    <subcellularLocation>
        <location evidence="2">Endoplasmic reticulum</location>
    </subcellularLocation>
    <subcellularLocation>
        <location evidence="3">Lysosome</location>
    </subcellularLocation>
</comment>
<dbReference type="Gene3D" id="3.30.1120.10">
    <property type="match status" value="1"/>
</dbReference>
<keyword evidence="23" id="KW-1185">Reference proteome</keyword>
<evidence type="ECO:0000256" key="13">
    <source>
        <dbReference type="ARBA" id="ARBA00023228"/>
    </source>
</evidence>
<evidence type="ECO:0000256" key="7">
    <source>
        <dbReference type="ARBA" id="ARBA00022801"/>
    </source>
</evidence>
<evidence type="ECO:0000256" key="16">
    <source>
        <dbReference type="ARBA" id="ARBA00061742"/>
    </source>
</evidence>
<dbReference type="InterPro" id="IPR024607">
    <property type="entry name" value="Sulfatase_CS"/>
</dbReference>
<dbReference type="PANTHER" id="PTHR42693:SF11">
    <property type="entry name" value="ARYLSULFATASE A"/>
    <property type="match status" value="1"/>
</dbReference>
<dbReference type="EC" id="3.1.6.8" evidence="17"/>
<keyword evidence="12" id="KW-0325">Glycoprotein</keyword>
<keyword evidence="5" id="KW-0479">Metal-binding</keyword>
<dbReference type="InterPro" id="IPR017850">
    <property type="entry name" value="Alkaline_phosphatase_core_sf"/>
</dbReference>
<reference evidence="22" key="1">
    <citation type="submission" date="2023-06" db="EMBL/GenBank/DDBJ databases">
        <title>Reference genome for the Northern bat (Eptesicus nilssonii), a most northern bat species.</title>
        <authorList>
            <person name="Laine V.N."/>
            <person name="Pulliainen A.T."/>
            <person name="Lilley T.M."/>
        </authorList>
    </citation>
    <scope>NUCLEOTIDE SEQUENCE</scope>
    <source>
        <strain evidence="22">BLF_Eptnil</strain>
        <tissue evidence="22">Kidney</tissue>
    </source>
</reference>
<comment type="subunit">
    <text evidence="16">Homodimer at neutral pH and homooctamer at acidic pH. Exists both as a single chain of 58 kDa (component A) or as a chain of 50 kDa (component B) linked by disulfide bond(s) to a 7 kDa chain (component C). Interacts with SUMF1.</text>
</comment>
<dbReference type="GO" id="GO:0005783">
    <property type="term" value="C:endoplasmic reticulum"/>
    <property type="evidence" value="ECO:0007669"/>
    <property type="project" value="UniProtKB-SubCell"/>
</dbReference>
<evidence type="ECO:0000313" key="22">
    <source>
        <dbReference type="EMBL" id="KAK1327666.1"/>
    </source>
</evidence>
<evidence type="ECO:0000256" key="17">
    <source>
        <dbReference type="ARBA" id="ARBA00066352"/>
    </source>
</evidence>
<evidence type="ECO:0000256" key="20">
    <source>
        <dbReference type="SAM" id="SignalP"/>
    </source>
</evidence>
<dbReference type="Pfam" id="PF00884">
    <property type="entry name" value="Sulfatase"/>
    <property type="match status" value="1"/>
</dbReference>
<dbReference type="GO" id="GO:0004098">
    <property type="term" value="F:cerebroside-sulfatase activity"/>
    <property type="evidence" value="ECO:0007669"/>
    <property type="project" value="UniProtKB-EC"/>
</dbReference>
<keyword evidence="9" id="KW-0106">Calcium</keyword>
<evidence type="ECO:0000256" key="10">
    <source>
        <dbReference type="ARBA" id="ARBA00023098"/>
    </source>
</evidence>
<keyword evidence="6 20" id="KW-0732">Signal</keyword>
<accession>A0AA40HBI7</accession>
<evidence type="ECO:0000256" key="12">
    <source>
        <dbReference type="ARBA" id="ARBA00023180"/>
    </source>
</evidence>
<dbReference type="Proteomes" id="UP001177744">
    <property type="component" value="Unassembled WGS sequence"/>
</dbReference>
<keyword evidence="10" id="KW-0443">Lipid metabolism</keyword>
<feature type="chain" id="PRO_5041374777" description="Arylsulfatase A" evidence="20">
    <location>
        <begin position="19"/>
        <end position="522"/>
    </location>
</feature>
<evidence type="ECO:0000256" key="14">
    <source>
        <dbReference type="ARBA" id="ARBA00052854"/>
    </source>
</evidence>
<keyword evidence="8" id="KW-0256">Endoplasmic reticulum</keyword>
<evidence type="ECO:0000256" key="8">
    <source>
        <dbReference type="ARBA" id="ARBA00022824"/>
    </source>
</evidence>
<evidence type="ECO:0000313" key="23">
    <source>
        <dbReference type="Proteomes" id="UP001177744"/>
    </source>
</evidence>
<dbReference type="Pfam" id="PF14707">
    <property type="entry name" value="Sulfatase_C"/>
    <property type="match status" value="1"/>
</dbReference>
<dbReference type="GO" id="GO:0005764">
    <property type="term" value="C:lysosome"/>
    <property type="evidence" value="ECO:0007669"/>
    <property type="project" value="UniProtKB-SubCell"/>
</dbReference>
<evidence type="ECO:0000256" key="11">
    <source>
        <dbReference type="ARBA" id="ARBA00023157"/>
    </source>
</evidence>
<evidence type="ECO:0000256" key="6">
    <source>
        <dbReference type="ARBA" id="ARBA00022729"/>
    </source>
</evidence>
<dbReference type="SUPFAM" id="SSF53649">
    <property type="entry name" value="Alkaline phosphatase-like"/>
    <property type="match status" value="1"/>
</dbReference>
<dbReference type="Gene3D" id="3.40.720.10">
    <property type="entry name" value="Alkaline Phosphatase, subunit A"/>
    <property type="match status" value="1"/>
</dbReference>
<feature type="domain" description="Sulfatase N-terminal" evidence="21">
    <location>
        <begin position="21"/>
        <end position="361"/>
    </location>
</feature>
<keyword evidence="7" id="KW-0378">Hydrolase</keyword>
<evidence type="ECO:0000256" key="19">
    <source>
        <dbReference type="ARBA" id="ARBA00076521"/>
    </source>
</evidence>
<comment type="catalytic activity">
    <reaction evidence="14">
        <text>an N-acyl-1-beta-D-(3-O-sulfo)-galactosyl-sphing-4-enine + H2O = a beta-D-galactosyl-(1&lt;-&gt;1')-N-acylsphing-4-enine + sulfate + H(+)</text>
        <dbReference type="Rhea" id="RHEA:21300"/>
        <dbReference type="ChEBI" id="CHEBI:15377"/>
        <dbReference type="ChEBI" id="CHEBI:15378"/>
        <dbReference type="ChEBI" id="CHEBI:16189"/>
        <dbReference type="ChEBI" id="CHEBI:18390"/>
        <dbReference type="ChEBI" id="CHEBI:75956"/>
        <dbReference type="EC" id="3.1.6.8"/>
    </reaction>
    <physiologicalReaction direction="left-to-right" evidence="14">
        <dbReference type="Rhea" id="RHEA:21301"/>
    </physiologicalReaction>
</comment>
<evidence type="ECO:0000256" key="9">
    <source>
        <dbReference type="ARBA" id="ARBA00022837"/>
    </source>
</evidence>
<comment type="function">
    <text evidence="15">Hydrolyzes cerebroside sulfate.</text>
</comment>
<dbReference type="FunFam" id="3.30.1120.10:FF:000003">
    <property type="entry name" value="Arylsulfatase A"/>
    <property type="match status" value="1"/>
</dbReference>
<comment type="similarity">
    <text evidence="4">Belongs to the sulfatase family.</text>
</comment>
<organism evidence="22 23">
    <name type="scientific">Cnephaeus nilssonii</name>
    <name type="common">Northern bat</name>
    <name type="synonym">Eptesicus nilssonii</name>
    <dbReference type="NCBI Taxonomy" id="3371016"/>
    <lineage>
        <taxon>Eukaryota</taxon>
        <taxon>Metazoa</taxon>
        <taxon>Chordata</taxon>
        <taxon>Craniata</taxon>
        <taxon>Vertebrata</taxon>
        <taxon>Euteleostomi</taxon>
        <taxon>Mammalia</taxon>
        <taxon>Eutheria</taxon>
        <taxon>Laurasiatheria</taxon>
        <taxon>Chiroptera</taxon>
        <taxon>Yangochiroptera</taxon>
        <taxon>Vespertilionidae</taxon>
        <taxon>Cnephaeus</taxon>
    </lineage>
</organism>
<evidence type="ECO:0000256" key="15">
    <source>
        <dbReference type="ARBA" id="ARBA00058866"/>
    </source>
</evidence>
<dbReference type="PROSITE" id="PS00149">
    <property type="entry name" value="SULFATASE_2"/>
    <property type="match status" value="1"/>
</dbReference>
<proteinExistence type="inferred from homology"/>
<evidence type="ECO:0000256" key="1">
    <source>
        <dbReference type="ARBA" id="ARBA00001913"/>
    </source>
</evidence>
<comment type="caution">
    <text evidence="22">The sequence shown here is derived from an EMBL/GenBank/DDBJ whole genome shotgun (WGS) entry which is preliminary data.</text>
</comment>
<evidence type="ECO:0000256" key="5">
    <source>
        <dbReference type="ARBA" id="ARBA00022723"/>
    </source>
</evidence>
<evidence type="ECO:0000256" key="3">
    <source>
        <dbReference type="ARBA" id="ARBA00004371"/>
    </source>
</evidence>
<sequence>MVVLWALALALAAGLASAYPPNIVLIFADDLGYGDLGSYGHPTSTTPNLDQLATAGLRFTDFYVPVSLCTPSRAALLTGRLPVRSGLYPGVLEPGSRGGLPLEEVTLAEILAAQGYLTGMAGKWHLGVGPEGAFLPPHQGFHRFLGIPYSHDQGPCQNLTCFPPATPCNGICDQGLVPVPLLANLTVEAQPPWLPGLEARYVAFAHDLMVDAHRQGRPFFLYYASHHTHYPQFSGQSFAGHSGRGPFGDSLMELDSAVGALMTAVGDLGLLKDTLVIFTADNGHRGESEMLMTTCVSQTGDDADVPRRLLWPTAMWKGNTFEGGVREPAVAFWPGHITPGVTHELASSLDILPTLAALAGAPLPNVTLDGFDLSPLLLGKGKSPRQTMFFYPAFPDEIRGVFAVRSGKYKAHFFTQGSAHSDTTADPACHASSPLTAHEPPLLFDLSEDPGENYNLVGSGAEVAPQALEAMKQLQLLKAQFDASMTFSPSQMARGEDPALQMCCQPSCSPWPTCCHCPGPPR</sequence>
<dbReference type="InterPro" id="IPR050738">
    <property type="entry name" value="Sulfatase"/>
</dbReference>
<dbReference type="PROSITE" id="PS00523">
    <property type="entry name" value="SULFATASE_1"/>
    <property type="match status" value="1"/>
</dbReference>
<evidence type="ECO:0000256" key="4">
    <source>
        <dbReference type="ARBA" id="ARBA00008779"/>
    </source>
</evidence>
<evidence type="ECO:0000256" key="2">
    <source>
        <dbReference type="ARBA" id="ARBA00004240"/>
    </source>
</evidence>
<protein>
    <recommendedName>
        <fullName evidence="18">Arylsulfatase A</fullName>
        <ecNumber evidence="17">3.1.6.8</ecNumber>
    </recommendedName>
    <alternativeName>
        <fullName evidence="19">Cerebroside-sulfatase</fullName>
    </alternativeName>
</protein>
<evidence type="ECO:0000259" key="21">
    <source>
        <dbReference type="Pfam" id="PF00884"/>
    </source>
</evidence>
<dbReference type="GO" id="GO:0046872">
    <property type="term" value="F:metal ion binding"/>
    <property type="evidence" value="ECO:0007669"/>
    <property type="project" value="UniProtKB-KW"/>
</dbReference>
<keyword evidence="13" id="KW-0458">Lysosome</keyword>
<dbReference type="FunFam" id="3.40.720.10:FF:000023">
    <property type="entry name" value="Arylsulfatase A"/>
    <property type="match status" value="1"/>
</dbReference>
<dbReference type="EMBL" id="JAULJE010000027">
    <property type="protein sequence ID" value="KAK1327666.1"/>
    <property type="molecule type" value="Genomic_DNA"/>
</dbReference>
<dbReference type="GO" id="GO:0006629">
    <property type="term" value="P:lipid metabolic process"/>
    <property type="evidence" value="ECO:0007669"/>
    <property type="project" value="UniProtKB-KW"/>
</dbReference>
<gene>
    <name evidence="22" type="ORF">QTO34_012955</name>
</gene>
<evidence type="ECO:0000256" key="18">
    <source>
        <dbReference type="ARBA" id="ARBA00074874"/>
    </source>
</evidence>
<dbReference type="InterPro" id="IPR000917">
    <property type="entry name" value="Sulfatase_N"/>
</dbReference>
<comment type="cofactor">
    <cofactor evidence="1">
        <name>Ca(2+)</name>
        <dbReference type="ChEBI" id="CHEBI:29108"/>
    </cofactor>
</comment>
<dbReference type="PANTHER" id="PTHR42693">
    <property type="entry name" value="ARYLSULFATASE FAMILY MEMBER"/>
    <property type="match status" value="1"/>
</dbReference>
<name>A0AA40HBI7_CNENI</name>
<dbReference type="AlphaFoldDB" id="A0AA40HBI7"/>
<keyword evidence="11" id="KW-1015">Disulfide bond</keyword>
<feature type="signal peptide" evidence="20">
    <location>
        <begin position="1"/>
        <end position="18"/>
    </location>
</feature>